<reference evidence="3" key="1">
    <citation type="journal article" date="2022" name="bioRxiv">
        <title>Genomics of Preaxostyla Flagellates Illuminates Evolutionary Transitions and the Path Towards Mitochondrial Loss.</title>
        <authorList>
            <person name="Novak L.V.F."/>
            <person name="Treitli S.C."/>
            <person name="Pyrih J."/>
            <person name="Halakuc P."/>
            <person name="Pipaliya S.V."/>
            <person name="Vacek V."/>
            <person name="Brzon O."/>
            <person name="Soukal P."/>
            <person name="Eme L."/>
            <person name="Dacks J.B."/>
            <person name="Karnkowska A."/>
            <person name="Elias M."/>
            <person name="Hampl V."/>
        </authorList>
    </citation>
    <scope>NUCLEOTIDE SEQUENCE</scope>
    <source>
        <strain evidence="3">RCP-MX</strain>
    </source>
</reference>
<keyword evidence="1" id="KW-0175">Coiled coil</keyword>
<name>A0ABQ8UAF2_9EUKA</name>
<organism evidence="3 4">
    <name type="scientific">Paratrimastix pyriformis</name>
    <dbReference type="NCBI Taxonomy" id="342808"/>
    <lineage>
        <taxon>Eukaryota</taxon>
        <taxon>Metamonada</taxon>
        <taxon>Preaxostyla</taxon>
        <taxon>Paratrimastigidae</taxon>
        <taxon>Paratrimastix</taxon>
    </lineage>
</organism>
<gene>
    <name evidence="3" type="ORF">PAPYR_9721</name>
</gene>
<feature type="coiled-coil region" evidence="1">
    <location>
        <begin position="89"/>
        <end position="156"/>
    </location>
</feature>
<accession>A0ABQ8UAF2</accession>
<evidence type="ECO:0000313" key="3">
    <source>
        <dbReference type="EMBL" id="KAJ4455332.1"/>
    </source>
</evidence>
<evidence type="ECO:0000256" key="2">
    <source>
        <dbReference type="SAM" id="MobiDB-lite"/>
    </source>
</evidence>
<dbReference type="Proteomes" id="UP001141327">
    <property type="component" value="Unassembled WGS sequence"/>
</dbReference>
<evidence type="ECO:0000256" key="1">
    <source>
        <dbReference type="SAM" id="Coils"/>
    </source>
</evidence>
<comment type="caution">
    <text evidence="3">The sequence shown here is derived from an EMBL/GenBank/DDBJ whole genome shotgun (WGS) entry which is preliminary data.</text>
</comment>
<evidence type="ECO:0000313" key="4">
    <source>
        <dbReference type="Proteomes" id="UP001141327"/>
    </source>
</evidence>
<feature type="region of interest" description="Disordered" evidence="2">
    <location>
        <begin position="294"/>
        <end position="339"/>
    </location>
</feature>
<proteinExistence type="predicted"/>
<protein>
    <submittedName>
        <fullName evidence="3">Uncharacterized protein</fullName>
    </submittedName>
</protein>
<sequence length="339" mass="34715">MAAGMAAPYLMPGEVQAPKASYLDTQQATTARAANAEAALAATQAALAATQAALAASQAESRAAAARLAEAHTHPTRPACPYLDTQQHLEATTARADRAEAALAASQAESAARLAEAHQALQAERAAHQASLADARAQAEQARHAHQADVQQQLRQARHDHEAAMKAVLKAAHDEFALVLRQIAEQPHTGELTVMMELGLKEGTLPLAGERSPAPAPLTFVPFASVPLAPVPLVPAVPLAPALFAKPARDPLPQLRLPAAPLPTASAAALPESGEADGLAADAPATLDDLAAELGAPLNPNSPLPPTRVTDWTGGPPGEDVVGESEQGPDIPAYGGLGL</sequence>
<dbReference type="EMBL" id="JAPMOS010000111">
    <property type="protein sequence ID" value="KAJ4455332.1"/>
    <property type="molecule type" value="Genomic_DNA"/>
</dbReference>
<keyword evidence="4" id="KW-1185">Reference proteome</keyword>